<dbReference type="RefSeq" id="WP_193919744.1">
    <property type="nucleotide sequence ID" value="NZ_JADEWL010000026.1"/>
</dbReference>
<dbReference type="EMBL" id="JADEWL010000026">
    <property type="protein sequence ID" value="MBE9213135.1"/>
    <property type="molecule type" value="Genomic_DNA"/>
</dbReference>
<keyword evidence="2" id="KW-1185">Reference proteome</keyword>
<evidence type="ECO:0000313" key="1">
    <source>
        <dbReference type="EMBL" id="MBE9213135.1"/>
    </source>
</evidence>
<dbReference type="SUPFAM" id="SSF88659">
    <property type="entry name" value="Sigma3 and sigma4 domains of RNA polymerase sigma factors"/>
    <property type="match status" value="1"/>
</dbReference>
<reference evidence="1" key="1">
    <citation type="submission" date="2020-10" db="EMBL/GenBank/DDBJ databases">
        <authorList>
            <person name="Castelo-Branco R."/>
            <person name="Eusebio N."/>
            <person name="Adriana R."/>
            <person name="Vieira A."/>
            <person name="Brugerolle De Fraissinette N."/>
            <person name="Rezende De Castro R."/>
            <person name="Schneider M.P."/>
            <person name="Vasconcelos V."/>
            <person name="Leao P.N."/>
        </authorList>
    </citation>
    <scope>NUCLEOTIDE SEQUENCE</scope>
    <source>
        <strain evidence="1">LEGE 06105</strain>
    </source>
</reference>
<sequence>MSNDFHERDSALNLQLQQLVEEVKQFSATDDSPIIRAKRRIALNRLVNAIQFSGRLSKQAKWLGLPNYQDYYNEALQKTLIEICEKINQYNPQYPVMAWVNQIFKWRFEDVVIKEKKKGLTQVPKNQEMSAVLSLDNLQEELIIEDNISDEEQLKQIIEVDTENYLTNEIIQGHPQASLKAILLLLLAGKKWKEISEELGIPMTTVSSFYQRRVRKIVAYIKKYI</sequence>
<name>A0A8J7F1S9_9CYAN</name>
<organism evidence="1 2">
    <name type="scientific">Plectonema cf. radiosum LEGE 06105</name>
    <dbReference type="NCBI Taxonomy" id="945769"/>
    <lineage>
        <taxon>Bacteria</taxon>
        <taxon>Bacillati</taxon>
        <taxon>Cyanobacteriota</taxon>
        <taxon>Cyanophyceae</taxon>
        <taxon>Oscillatoriophycideae</taxon>
        <taxon>Oscillatoriales</taxon>
        <taxon>Microcoleaceae</taxon>
        <taxon>Plectonema</taxon>
    </lineage>
</organism>
<protein>
    <submittedName>
        <fullName evidence="1">Sigma-70 family RNA polymerase sigma factor</fullName>
    </submittedName>
</protein>
<gene>
    <name evidence="1" type="ORF">IQ247_10695</name>
</gene>
<dbReference type="Proteomes" id="UP000620559">
    <property type="component" value="Unassembled WGS sequence"/>
</dbReference>
<proteinExistence type="predicted"/>
<comment type="caution">
    <text evidence="1">The sequence shown here is derived from an EMBL/GenBank/DDBJ whole genome shotgun (WGS) entry which is preliminary data.</text>
</comment>
<accession>A0A8J7F1S9</accession>
<dbReference type="InterPro" id="IPR013324">
    <property type="entry name" value="RNA_pol_sigma_r3/r4-like"/>
</dbReference>
<dbReference type="AlphaFoldDB" id="A0A8J7F1S9"/>
<evidence type="ECO:0000313" key="2">
    <source>
        <dbReference type="Proteomes" id="UP000620559"/>
    </source>
</evidence>